<evidence type="ECO:0000313" key="1">
    <source>
        <dbReference type="EMBL" id="KAF6072195.1"/>
    </source>
</evidence>
<dbReference type="AlphaFoldDB" id="A0A8H6F5I9"/>
<dbReference type="Proteomes" id="UP000536275">
    <property type="component" value="Unassembled WGS sequence"/>
</dbReference>
<evidence type="ECO:0000313" key="2">
    <source>
        <dbReference type="Proteomes" id="UP000536275"/>
    </source>
</evidence>
<reference evidence="1 2" key="1">
    <citation type="submission" date="2020-03" db="EMBL/GenBank/DDBJ databases">
        <title>FDA dAtabase for Regulatory Grade micrObial Sequences (FDA-ARGOS): Supporting development and validation of Infectious Disease Dx tests.</title>
        <authorList>
            <person name="Campos J."/>
            <person name="Goldberg B."/>
            <person name="Tallon L."/>
            <person name="Sadzewicz L."/>
            <person name="Vavikolanu K."/>
            <person name="Mehta A."/>
            <person name="Aluvathingal J."/>
            <person name="Nadendla S."/>
            <person name="Nandy P."/>
            <person name="Geyer C."/>
            <person name="Yan Y."/>
            <person name="Sichtig H."/>
        </authorList>
    </citation>
    <scope>NUCLEOTIDE SEQUENCE [LARGE SCALE GENOMIC DNA]</scope>
    <source>
        <strain evidence="1 2">FDAARGOS_656</strain>
    </source>
</reference>
<name>A0A8H6F5I9_CANAX</name>
<organism evidence="1 2">
    <name type="scientific">Candida albicans</name>
    <name type="common">Yeast</name>
    <dbReference type="NCBI Taxonomy" id="5476"/>
    <lineage>
        <taxon>Eukaryota</taxon>
        <taxon>Fungi</taxon>
        <taxon>Dikarya</taxon>
        <taxon>Ascomycota</taxon>
        <taxon>Saccharomycotina</taxon>
        <taxon>Pichiomycetes</taxon>
        <taxon>Debaryomycetaceae</taxon>
        <taxon>Candida/Lodderomyces clade</taxon>
        <taxon>Candida</taxon>
    </lineage>
</organism>
<protein>
    <submittedName>
        <fullName evidence="1">Uncharacterized protein</fullName>
    </submittedName>
</protein>
<accession>A0A8H6F5I9</accession>
<dbReference type="EMBL" id="JABWAD010000007">
    <property type="protein sequence ID" value="KAF6072195.1"/>
    <property type="molecule type" value="Genomic_DNA"/>
</dbReference>
<gene>
    <name evidence="1" type="ORF">FOB64_000249</name>
</gene>
<proteinExistence type="predicted"/>
<comment type="caution">
    <text evidence="1">The sequence shown here is derived from an EMBL/GenBank/DDBJ whole genome shotgun (WGS) entry which is preliminary data.</text>
</comment>
<sequence length="99" mass="11413">MEESVTPLLSVNQLYDCIIGFLPFNENVPKFTQCEDVLTKFISNNNQDTLYLIKSIEEKTSRISNDLSDLDMGFKDLDTFVIIIKSKGELRMIYRLPNS</sequence>